<dbReference type="EMBL" id="KN822960">
    <property type="protein sequence ID" value="KIO31712.1"/>
    <property type="molecule type" value="Genomic_DNA"/>
</dbReference>
<dbReference type="Proteomes" id="UP000054248">
    <property type="component" value="Unassembled WGS sequence"/>
</dbReference>
<feature type="compositionally biased region" description="Basic and acidic residues" evidence="1">
    <location>
        <begin position="65"/>
        <end position="76"/>
    </location>
</feature>
<dbReference type="AlphaFoldDB" id="A0A0C3MD54"/>
<sequence>MDVKTILRRSSRPKERRRAHRTTEGAMGEAHVKTRMAQRATSHQSCTPSWPPQGRFQGSPRGGRVCKEPHLEHSPC</sequence>
<proteinExistence type="predicted"/>
<evidence type="ECO:0000313" key="2">
    <source>
        <dbReference type="EMBL" id="KIO31712.1"/>
    </source>
</evidence>
<accession>A0A0C3MD54</accession>
<reference evidence="3" key="2">
    <citation type="submission" date="2015-01" db="EMBL/GenBank/DDBJ databases">
        <title>Evolutionary Origins and Diversification of the Mycorrhizal Mutualists.</title>
        <authorList>
            <consortium name="DOE Joint Genome Institute"/>
            <consortium name="Mycorrhizal Genomics Consortium"/>
            <person name="Kohler A."/>
            <person name="Kuo A."/>
            <person name="Nagy L.G."/>
            <person name="Floudas D."/>
            <person name="Copeland A."/>
            <person name="Barry K.W."/>
            <person name="Cichocki N."/>
            <person name="Veneault-Fourrey C."/>
            <person name="LaButti K."/>
            <person name="Lindquist E.A."/>
            <person name="Lipzen A."/>
            <person name="Lundell T."/>
            <person name="Morin E."/>
            <person name="Murat C."/>
            <person name="Riley R."/>
            <person name="Ohm R."/>
            <person name="Sun H."/>
            <person name="Tunlid A."/>
            <person name="Henrissat B."/>
            <person name="Grigoriev I.V."/>
            <person name="Hibbett D.S."/>
            <person name="Martin F."/>
        </authorList>
    </citation>
    <scope>NUCLEOTIDE SEQUENCE [LARGE SCALE GENOMIC DNA]</scope>
    <source>
        <strain evidence="3">MUT 4182</strain>
    </source>
</reference>
<keyword evidence="3" id="KW-1185">Reference proteome</keyword>
<dbReference type="HOGENOM" id="CLU_2656273_0_0_1"/>
<name>A0A0C3MD54_9AGAM</name>
<gene>
    <name evidence="2" type="ORF">M407DRAFT_124130</name>
</gene>
<evidence type="ECO:0000313" key="3">
    <source>
        <dbReference type="Proteomes" id="UP000054248"/>
    </source>
</evidence>
<organism evidence="2 3">
    <name type="scientific">Tulasnella calospora MUT 4182</name>
    <dbReference type="NCBI Taxonomy" id="1051891"/>
    <lineage>
        <taxon>Eukaryota</taxon>
        <taxon>Fungi</taxon>
        <taxon>Dikarya</taxon>
        <taxon>Basidiomycota</taxon>
        <taxon>Agaricomycotina</taxon>
        <taxon>Agaricomycetes</taxon>
        <taxon>Cantharellales</taxon>
        <taxon>Tulasnellaceae</taxon>
        <taxon>Tulasnella</taxon>
    </lineage>
</organism>
<evidence type="ECO:0000256" key="1">
    <source>
        <dbReference type="SAM" id="MobiDB-lite"/>
    </source>
</evidence>
<feature type="region of interest" description="Disordered" evidence="1">
    <location>
        <begin position="1"/>
        <end position="76"/>
    </location>
</feature>
<feature type="compositionally biased region" description="Basic residues" evidence="1">
    <location>
        <begin position="1"/>
        <end position="20"/>
    </location>
</feature>
<feature type="compositionally biased region" description="Polar residues" evidence="1">
    <location>
        <begin position="39"/>
        <end position="48"/>
    </location>
</feature>
<reference evidence="2 3" key="1">
    <citation type="submission" date="2014-04" db="EMBL/GenBank/DDBJ databases">
        <authorList>
            <consortium name="DOE Joint Genome Institute"/>
            <person name="Kuo A."/>
            <person name="Girlanda M."/>
            <person name="Perotto S."/>
            <person name="Kohler A."/>
            <person name="Nagy L.G."/>
            <person name="Floudas D."/>
            <person name="Copeland A."/>
            <person name="Barry K.W."/>
            <person name="Cichocki N."/>
            <person name="Veneault-Fourrey C."/>
            <person name="LaButti K."/>
            <person name="Lindquist E.A."/>
            <person name="Lipzen A."/>
            <person name="Lundell T."/>
            <person name="Morin E."/>
            <person name="Murat C."/>
            <person name="Sun H."/>
            <person name="Tunlid A."/>
            <person name="Henrissat B."/>
            <person name="Grigoriev I.V."/>
            <person name="Hibbett D.S."/>
            <person name="Martin F."/>
            <person name="Nordberg H.P."/>
            <person name="Cantor M.N."/>
            <person name="Hua S.X."/>
        </authorList>
    </citation>
    <scope>NUCLEOTIDE SEQUENCE [LARGE SCALE GENOMIC DNA]</scope>
    <source>
        <strain evidence="2 3">MUT 4182</strain>
    </source>
</reference>
<protein>
    <submittedName>
        <fullName evidence="2">Uncharacterized protein</fullName>
    </submittedName>
</protein>